<gene>
    <name evidence="1" type="ORF">R3P38DRAFT_2794643</name>
</gene>
<comment type="caution">
    <text evidence="1">The sequence shown here is derived from an EMBL/GenBank/DDBJ whole genome shotgun (WGS) entry which is preliminary data.</text>
</comment>
<sequence length="118" mass="12650">MQGIAERAYLPMVGFYGAPGPSVAATFVEYAGNRIGSRQKTEVLLLGHPTVTNKYARKQIDIPHLNLVIIRVITDPGSVAQVTPDANRGAAVVANLAGSEEGLRMSPLSKCWWCQLSA</sequence>
<accession>A0AAW0AA25</accession>
<evidence type="ECO:0000313" key="2">
    <source>
        <dbReference type="Proteomes" id="UP001362999"/>
    </source>
</evidence>
<dbReference type="AlphaFoldDB" id="A0AAW0AA25"/>
<reference evidence="1 2" key="1">
    <citation type="journal article" date="2024" name="J Genomics">
        <title>Draft genome sequencing and assembly of Favolaschia claudopus CIRM-BRFM 2984 isolated from oak limbs.</title>
        <authorList>
            <person name="Navarro D."/>
            <person name="Drula E."/>
            <person name="Chaduli D."/>
            <person name="Cazenave R."/>
            <person name="Ahrendt S."/>
            <person name="Wang J."/>
            <person name="Lipzen A."/>
            <person name="Daum C."/>
            <person name="Barry K."/>
            <person name="Grigoriev I.V."/>
            <person name="Favel A."/>
            <person name="Rosso M.N."/>
            <person name="Martin F."/>
        </authorList>
    </citation>
    <scope>NUCLEOTIDE SEQUENCE [LARGE SCALE GENOMIC DNA]</scope>
    <source>
        <strain evidence="1 2">CIRM-BRFM 2984</strain>
    </source>
</reference>
<name>A0AAW0AA25_9AGAR</name>
<organism evidence="1 2">
    <name type="scientific">Favolaschia claudopus</name>
    <dbReference type="NCBI Taxonomy" id="2862362"/>
    <lineage>
        <taxon>Eukaryota</taxon>
        <taxon>Fungi</taxon>
        <taxon>Dikarya</taxon>
        <taxon>Basidiomycota</taxon>
        <taxon>Agaricomycotina</taxon>
        <taxon>Agaricomycetes</taxon>
        <taxon>Agaricomycetidae</taxon>
        <taxon>Agaricales</taxon>
        <taxon>Marasmiineae</taxon>
        <taxon>Mycenaceae</taxon>
        <taxon>Favolaschia</taxon>
    </lineage>
</organism>
<dbReference type="EMBL" id="JAWWNJ010000078">
    <property type="protein sequence ID" value="KAK7005462.1"/>
    <property type="molecule type" value="Genomic_DNA"/>
</dbReference>
<protein>
    <submittedName>
        <fullName evidence="1">Uncharacterized protein</fullName>
    </submittedName>
</protein>
<proteinExistence type="predicted"/>
<dbReference type="Proteomes" id="UP001362999">
    <property type="component" value="Unassembled WGS sequence"/>
</dbReference>
<keyword evidence="2" id="KW-1185">Reference proteome</keyword>
<evidence type="ECO:0000313" key="1">
    <source>
        <dbReference type="EMBL" id="KAK7005462.1"/>
    </source>
</evidence>